<evidence type="ECO:0000313" key="5">
    <source>
        <dbReference type="EMBL" id="RZM78854.1"/>
    </source>
</evidence>
<keyword evidence="6" id="KW-1185">Reference proteome</keyword>
<evidence type="ECO:0000256" key="2">
    <source>
        <dbReference type="ARBA" id="ARBA00022679"/>
    </source>
</evidence>
<keyword evidence="2 5" id="KW-0808">Transferase</keyword>
<keyword evidence="3" id="KW-0949">S-adenosyl-L-methionine</keyword>
<evidence type="ECO:0000313" key="6">
    <source>
        <dbReference type="Proteomes" id="UP000292459"/>
    </source>
</evidence>
<dbReference type="AlphaFoldDB" id="A0A4Q7E8Y0"/>
<evidence type="ECO:0000259" key="4">
    <source>
        <dbReference type="Pfam" id="PF08241"/>
    </source>
</evidence>
<protein>
    <submittedName>
        <fullName evidence="5">Class I SAM-dependent methyltransferase</fullName>
    </submittedName>
</protein>
<dbReference type="PANTHER" id="PTHR43464">
    <property type="entry name" value="METHYLTRANSFERASE"/>
    <property type="match status" value="1"/>
</dbReference>
<name>A0A4Q7E8Y0_9CYAN</name>
<dbReference type="PANTHER" id="PTHR43464:SF19">
    <property type="entry name" value="UBIQUINONE BIOSYNTHESIS O-METHYLTRANSFERASE, MITOCHONDRIAL"/>
    <property type="match status" value="1"/>
</dbReference>
<evidence type="ECO:0000256" key="1">
    <source>
        <dbReference type="ARBA" id="ARBA00022603"/>
    </source>
</evidence>
<dbReference type="EMBL" id="QVFV01000002">
    <property type="protein sequence ID" value="RZM78854.1"/>
    <property type="molecule type" value="Genomic_DNA"/>
</dbReference>
<accession>A0A4Q7E8Y0</accession>
<organism evidence="5 6">
    <name type="scientific">Leptolyngbya iicbica LK</name>
    <dbReference type="NCBI Taxonomy" id="2294035"/>
    <lineage>
        <taxon>Bacteria</taxon>
        <taxon>Bacillati</taxon>
        <taxon>Cyanobacteriota</taxon>
        <taxon>Cyanophyceae</taxon>
        <taxon>Leptolyngbyales</taxon>
        <taxon>Leptolyngbyaceae</taxon>
        <taxon>Leptolyngbya group</taxon>
        <taxon>Leptolyngbya</taxon>
        <taxon>Leptolyngbya iicbica</taxon>
    </lineage>
</organism>
<proteinExistence type="predicted"/>
<gene>
    <name evidence="5" type="ORF">DYY88_08670</name>
</gene>
<dbReference type="Gene3D" id="3.40.50.150">
    <property type="entry name" value="Vaccinia Virus protein VP39"/>
    <property type="match status" value="1"/>
</dbReference>
<dbReference type="GO" id="GO:0032259">
    <property type="term" value="P:methylation"/>
    <property type="evidence" value="ECO:0007669"/>
    <property type="project" value="UniProtKB-KW"/>
</dbReference>
<reference evidence="5 6" key="1">
    <citation type="submission" date="2018-11" db="EMBL/GenBank/DDBJ databases">
        <title>Whole genome sequencing of an environmental sample.</title>
        <authorList>
            <person name="Sarangi A.N."/>
            <person name="Singh D."/>
            <person name="Tripathy S."/>
        </authorList>
    </citation>
    <scope>NUCLEOTIDE SEQUENCE [LARGE SCALE GENOMIC DNA]</scope>
    <source>
        <strain evidence="5 6">Lakshadweep</strain>
    </source>
</reference>
<dbReference type="CDD" id="cd02440">
    <property type="entry name" value="AdoMet_MTases"/>
    <property type="match status" value="1"/>
</dbReference>
<evidence type="ECO:0000256" key="3">
    <source>
        <dbReference type="ARBA" id="ARBA00022691"/>
    </source>
</evidence>
<dbReference type="OrthoDB" id="421066at2"/>
<dbReference type="InterPro" id="IPR013216">
    <property type="entry name" value="Methyltransf_11"/>
</dbReference>
<feature type="domain" description="Methyltransferase type 11" evidence="4">
    <location>
        <begin position="56"/>
        <end position="153"/>
    </location>
</feature>
<dbReference type="RefSeq" id="WP_052456701.1">
    <property type="nucleotide sequence ID" value="NZ_QVFV01000002.1"/>
</dbReference>
<dbReference type="Pfam" id="PF08241">
    <property type="entry name" value="Methyltransf_11"/>
    <property type="match status" value="1"/>
</dbReference>
<dbReference type="Proteomes" id="UP000292459">
    <property type="component" value="Unassembled WGS sequence"/>
</dbReference>
<dbReference type="GO" id="GO:0008757">
    <property type="term" value="F:S-adenosylmethionine-dependent methyltransferase activity"/>
    <property type="evidence" value="ECO:0007669"/>
    <property type="project" value="InterPro"/>
</dbReference>
<keyword evidence="1 5" id="KW-0489">Methyltransferase</keyword>
<dbReference type="SUPFAM" id="SSF53335">
    <property type="entry name" value="S-adenosyl-L-methionine-dependent methyltransferases"/>
    <property type="match status" value="1"/>
</dbReference>
<dbReference type="InterPro" id="IPR029063">
    <property type="entry name" value="SAM-dependent_MTases_sf"/>
</dbReference>
<comment type="caution">
    <text evidence="5">The sequence shown here is derived from an EMBL/GenBank/DDBJ whole genome shotgun (WGS) entry which is preliminary data.</text>
</comment>
<sequence>MTVQPNYMIHDRAYQAKRQDSTFSGWSKQDEWAEDWQQTWLPLMSHPTFPNRGRLLELGCGAGNVSIAFAQAGYNVTGIDIAPTAIAWARENATVAAVDVTFVEGNVLTLAAFADASFDGVLDGRCFHCIIGRDRTQFLSSVHRVLKPGGTFTVCSMCNDVPDTPFFQEFFDPVSRCTIQQGVATRHIGDSNQILQEVITAGFRIVAVTLVPPQHAIDLADIQIIATKS</sequence>